<reference evidence="2" key="1">
    <citation type="submission" date="2021-04" db="EMBL/GenBank/DDBJ databases">
        <title>Luteolibacter sp. 32A isolated from the skin of an Anderson's salamander (Ambystoma andersonii).</title>
        <authorList>
            <person name="Spergser J."/>
            <person name="Busse H.-J."/>
        </authorList>
    </citation>
    <scope>NUCLEOTIDE SEQUENCE</scope>
    <source>
        <strain evidence="2">32A</strain>
    </source>
</reference>
<keyword evidence="1" id="KW-0472">Membrane</keyword>
<feature type="transmembrane region" description="Helical" evidence="1">
    <location>
        <begin position="191"/>
        <end position="210"/>
    </location>
</feature>
<protein>
    <recommendedName>
        <fullName evidence="4">CorA-like Mg2+ transporter protein</fullName>
    </recommendedName>
</protein>
<gene>
    <name evidence="2" type="ORF">KBB96_01035</name>
</gene>
<evidence type="ECO:0000313" key="2">
    <source>
        <dbReference type="EMBL" id="QUE51497.1"/>
    </source>
</evidence>
<keyword evidence="1" id="KW-0812">Transmembrane</keyword>
<name>A0A975IZN2_9BACT</name>
<accession>A0A975IZN2</accession>
<proteinExistence type="predicted"/>
<keyword evidence="1" id="KW-1133">Transmembrane helix</keyword>
<dbReference type="Proteomes" id="UP000676169">
    <property type="component" value="Chromosome"/>
</dbReference>
<sequence length="247" mass="28210">MSNPCPSPIPEHWQLPDAIRNRLGVEPGRQRVMDEDNHLLLILHAPPTPDDDELRRAILFWQDHEDEWESHPEEGGREALRNHLQRYADLAHRLDDQVEAAKTPRDFFEVMKQTNPLLRAARNQLNVLEEARSARPDSRFLIVMRDQAVAIDRAIELVAADAKSGMDFTMAENAEQQAQFSYEAGIEARRLNRLVAFFFPIATLVAVFGINKPEDILHMPSFWIVLAVGVMAGFLVLFVLSLRMKAK</sequence>
<evidence type="ECO:0008006" key="4">
    <source>
        <dbReference type="Google" id="ProtNLM"/>
    </source>
</evidence>
<evidence type="ECO:0000256" key="1">
    <source>
        <dbReference type="SAM" id="Phobius"/>
    </source>
</evidence>
<organism evidence="2 3">
    <name type="scientific">Luteolibacter ambystomatis</name>
    <dbReference type="NCBI Taxonomy" id="2824561"/>
    <lineage>
        <taxon>Bacteria</taxon>
        <taxon>Pseudomonadati</taxon>
        <taxon>Verrucomicrobiota</taxon>
        <taxon>Verrucomicrobiia</taxon>
        <taxon>Verrucomicrobiales</taxon>
        <taxon>Verrucomicrobiaceae</taxon>
        <taxon>Luteolibacter</taxon>
    </lineage>
</organism>
<dbReference type="KEGG" id="lamb:KBB96_01035"/>
<feature type="transmembrane region" description="Helical" evidence="1">
    <location>
        <begin position="222"/>
        <end position="242"/>
    </location>
</feature>
<dbReference type="RefSeq" id="WP_211631636.1">
    <property type="nucleotide sequence ID" value="NZ_CP073100.1"/>
</dbReference>
<keyword evidence="3" id="KW-1185">Reference proteome</keyword>
<evidence type="ECO:0000313" key="3">
    <source>
        <dbReference type="Proteomes" id="UP000676169"/>
    </source>
</evidence>
<dbReference type="AlphaFoldDB" id="A0A975IZN2"/>
<dbReference type="EMBL" id="CP073100">
    <property type="protein sequence ID" value="QUE51497.1"/>
    <property type="molecule type" value="Genomic_DNA"/>
</dbReference>